<keyword evidence="1" id="KW-1133">Transmembrane helix</keyword>
<reference evidence="2 3" key="1">
    <citation type="submission" date="2020-08" db="EMBL/GenBank/DDBJ databases">
        <title>Genomic Encyclopedia of Type Strains, Phase III (KMG-III): the genomes of soil and plant-associated and newly described type strains.</title>
        <authorList>
            <person name="Whitman W."/>
        </authorList>
    </citation>
    <scope>NUCLEOTIDE SEQUENCE [LARGE SCALE GENOMIC DNA]</scope>
    <source>
        <strain evidence="2 3">CECT 8712</strain>
    </source>
</reference>
<protein>
    <submittedName>
        <fullName evidence="2">Uncharacterized protein</fullName>
    </submittedName>
</protein>
<dbReference type="Proteomes" id="UP000536604">
    <property type="component" value="Unassembled WGS sequence"/>
</dbReference>
<evidence type="ECO:0000256" key="1">
    <source>
        <dbReference type="SAM" id="Phobius"/>
    </source>
</evidence>
<proteinExistence type="predicted"/>
<organism evidence="2 3">
    <name type="scientific">Nocardiopsis algeriensis</name>
    <dbReference type="NCBI Taxonomy" id="1478215"/>
    <lineage>
        <taxon>Bacteria</taxon>
        <taxon>Bacillati</taxon>
        <taxon>Actinomycetota</taxon>
        <taxon>Actinomycetes</taxon>
        <taxon>Streptosporangiales</taxon>
        <taxon>Nocardiopsidaceae</taxon>
        <taxon>Nocardiopsis</taxon>
    </lineage>
</organism>
<gene>
    <name evidence="2" type="ORF">FHS13_002206</name>
</gene>
<keyword evidence="1" id="KW-0812">Transmembrane</keyword>
<dbReference type="AlphaFoldDB" id="A0A841IQ11"/>
<feature type="transmembrane region" description="Helical" evidence="1">
    <location>
        <begin position="54"/>
        <end position="87"/>
    </location>
</feature>
<dbReference type="RefSeq" id="WP_184291160.1">
    <property type="nucleotide sequence ID" value="NZ_JACHJO010000006.1"/>
</dbReference>
<keyword evidence="1" id="KW-0472">Membrane</keyword>
<comment type="caution">
    <text evidence="2">The sequence shown here is derived from an EMBL/GenBank/DDBJ whole genome shotgun (WGS) entry which is preliminary data.</text>
</comment>
<sequence length="347" mass="37552">MSEDVHRPRPVVDPHLPPPLREELLRGAEEGADPPLRWPSGETVTRSARLREGVIQLLAVGTALVLSLVVAGWYLGLFVAGVGLLAHSASLALRRDAHPAARAAAALTAATTAVAAPLWLLDALPPEPPLAVPWAVFGALVLLVTADTLTSGVQRSLRERLGEHTGRVVLPDDLGPSGCRLLAEVQRVVDRVEEAGREIGGDSLDTDRALAVLRDQEWRIASLLARQRELRRDHLRRRHKASSARVREALRPQREHLDAVEEAVRSRVAEITGYGDLVEQAVAAHREWEQCQEAADSTAEYAEHRASAAFLGTPSPEVGEVARSAEAARRVRDERVGLLAGYTLPAG</sequence>
<feature type="transmembrane region" description="Helical" evidence="1">
    <location>
        <begin position="131"/>
        <end position="150"/>
    </location>
</feature>
<accession>A0A841IQ11</accession>
<keyword evidence="3" id="KW-1185">Reference proteome</keyword>
<evidence type="ECO:0000313" key="2">
    <source>
        <dbReference type="EMBL" id="MBB6120254.1"/>
    </source>
</evidence>
<evidence type="ECO:0000313" key="3">
    <source>
        <dbReference type="Proteomes" id="UP000536604"/>
    </source>
</evidence>
<name>A0A841IQ11_9ACTN</name>
<dbReference type="EMBL" id="JACHJO010000006">
    <property type="protein sequence ID" value="MBB6120254.1"/>
    <property type="molecule type" value="Genomic_DNA"/>
</dbReference>
<feature type="transmembrane region" description="Helical" evidence="1">
    <location>
        <begin position="99"/>
        <end position="119"/>
    </location>
</feature>